<protein>
    <submittedName>
        <fullName evidence="4">GNAT family N-acetyltransferase</fullName>
    </submittedName>
</protein>
<dbReference type="Proteomes" id="UP000681356">
    <property type="component" value="Unassembled WGS sequence"/>
</dbReference>
<dbReference type="InterPro" id="IPR050832">
    <property type="entry name" value="Bact_Acetyltransf"/>
</dbReference>
<evidence type="ECO:0000259" key="3">
    <source>
        <dbReference type="PROSITE" id="PS51186"/>
    </source>
</evidence>
<evidence type="ECO:0000256" key="2">
    <source>
        <dbReference type="ARBA" id="ARBA00023315"/>
    </source>
</evidence>
<dbReference type="PROSITE" id="PS51186">
    <property type="entry name" value="GNAT"/>
    <property type="match status" value="1"/>
</dbReference>
<dbReference type="EMBL" id="JAGTUU010000003">
    <property type="protein sequence ID" value="MBS0124348.1"/>
    <property type="molecule type" value="Genomic_DNA"/>
</dbReference>
<dbReference type="Pfam" id="PF00583">
    <property type="entry name" value="Acetyltransf_1"/>
    <property type="match status" value="1"/>
</dbReference>
<dbReference type="RefSeq" id="WP_212536300.1">
    <property type="nucleotide sequence ID" value="NZ_JAGTUU010000003.1"/>
</dbReference>
<dbReference type="PANTHER" id="PTHR43877">
    <property type="entry name" value="AMINOALKYLPHOSPHONATE N-ACETYLTRANSFERASE-RELATED-RELATED"/>
    <property type="match status" value="1"/>
</dbReference>
<dbReference type="AlphaFoldDB" id="A0A8J7WFY6"/>
<evidence type="ECO:0000256" key="1">
    <source>
        <dbReference type="ARBA" id="ARBA00022679"/>
    </source>
</evidence>
<dbReference type="InterPro" id="IPR000182">
    <property type="entry name" value="GNAT_dom"/>
</dbReference>
<evidence type="ECO:0000313" key="5">
    <source>
        <dbReference type="Proteomes" id="UP000681356"/>
    </source>
</evidence>
<reference evidence="4" key="1">
    <citation type="submission" date="2021-04" db="EMBL/GenBank/DDBJ databases">
        <authorList>
            <person name="Yoon J."/>
        </authorList>
    </citation>
    <scope>NUCLEOTIDE SEQUENCE</scope>
    <source>
        <strain evidence="4">KMU-90</strain>
    </source>
</reference>
<keyword evidence="1" id="KW-0808">Transferase</keyword>
<sequence>MSQPTALTVRALRAEDEPQWRELWKAYLAFYETSVPDAVYASTFGRLLGDDTRDFNGLVAEQDGRLVGLTHYLFHRHCWRIEDVCYLQDLYAIPEVRGQGVGRALIEAVYARADAAGAPTVYWLTQTFNTTARQLYDRIGIETPFIKYQRP</sequence>
<dbReference type="InterPro" id="IPR016181">
    <property type="entry name" value="Acyl_CoA_acyltransferase"/>
</dbReference>
<gene>
    <name evidence="4" type="ORF">KB874_09380</name>
</gene>
<organism evidence="4 5">
    <name type="scientific">Thetidibacter halocola</name>
    <dbReference type="NCBI Taxonomy" id="2827239"/>
    <lineage>
        <taxon>Bacteria</taxon>
        <taxon>Pseudomonadati</taxon>
        <taxon>Pseudomonadota</taxon>
        <taxon>Alphaproteobacteria</taxon>
        <taxon>Rhodobacterales</taxon>
        <taxon>Roseobacteraceae</taxon>
        <taxon>Thetidibacter</taxon>
    </lineage>
</organism>
<keyword evidence="5" id="KW-1185">Reference proteome</keyword>
<dbReference type="CDD" id="cd04301">
    <property type="entry name" value="NAT_SF"/>
    <property type="match status" value="1"/>
</dbReference>
<proteinExistence type="predicted"/>
<dbReference type="SUPFAM" id="SSF55729">
    <property type="entry name" value="Acyl-CoA N-acyltransferases (Nat)"/>
    <property type="match status" value="1"/>
</dbReference>
<feature type="domain" description="N-acetyltransferase" evidence="3">
    <location>
        <begin position="7"/>
        <end position="151"/>
    </location>
</feature>
<name>A0A8J7WFY6_9RHOB</name>
<accession>A0A8J7WFY6</accession>
<comment type="caution">
    <text evidence="4">The sequence shown here is derived from an EMBL/GenBank/DDBJ whole genome shotgun (WGS) entry which is preliminary data.</text>
</comment>
<evidence type="ECO:0000313" key="4">
    <source>
        <dbReference type="EMBL" id="MBS0124348.1"/>
    </source>
</evidence>
<keyword evidence="2" id="KW-0012">Acyltransferase</keyword>
<dbReference type="Gene3D" id="3.40.630.30">
    <property type="match status" value="1"/>
</dbReference>
<dbReference type="GO" id="GO:0016747">
    <property type="term" value="F:acyltransferase activity, transferring groups other than amino-acyl groups"/>
    <property type="evidence" value="ECO:0007669"/>
    <property type="project" value="InterPro"/>
</dbReference>